<dbReference type="EMBL" id="HBUF01676957">
    <property type="protein sequence ID" value="CAG6791577.1"/>
    <property type="molecule type" value="Transcribed_RNA"/>
</dbReference>
<protein>
    <submittedName>
        <fullName evidence="2">Uncharacterized protein</fullName>
    </submittedName>
</protein>
<evidence type="ECO:0000256" key="1">
    <source>
        <dbReference type="SAM" id="MobiDB-lite"/>
    </source>
</evidence>
<feature type="region of interest" description="Disordered" evidence="1">
    <location>
        <begin position="1082"/>
        <end position="1107"/>
    </location>
</feature>
<reference evidence="2" key="1">
    <citation type="submission" date="2021-05" db="EMBL/GenBank/DDBJ databases">
        <authorList>
            <person name="Alioto T."/>
            <person name="Alioto T."/>
            <person name="Gomez Garrido J."/>
        </authorList>
    </citation>
    <scope>NUCLEOTIDE SEQUENCE</scope>
</reference>
<name>A0A8D9FIN9_9HEMI</name>
<proteinExistence type="predicted"/>
<accession>A0A8D9FIN9</accession>
<organism evidence="2">
    <name type="scientific">Cacopsylla melanoneura</name>
    <dbReference type="NCBI Taxonomy" id="428564"/>
    <lineage>
        <taxon>Eukaryota</taxon>
        <taxon>Metazoa</taxon>
        <taxon>Ecdysozoa</taxon>
        <taxon>Arthropoda</taxon>
        <taxon>Hexapoda</taxon>
        <taxon>Insecta</taxon>
        <taxon>Pterygota</taxon>
        <taxon>Neoptera</taxon>
        <taxon>Paraneoptera</taxon>
        <taxon>Hemiptera</taxon>
        <taxon>Sternorrhyncha</taxon>
        <taxon>Psylloidea</taxon>
        <taxon>Psyllidae</taxon>
        <taxon>Psyllinae</taxon>
        <taxon>Cacopsylla</taxon>
    </lineage>
</organism>
<sequence length="1359" mass="154587">MEEIKKLIVGGNINIEFYNRLKSFTSSKENVTHLPRILSYLYSQSSFQSKLKAKDEAFISTLVECVVLLIKCSLSSKDVQSNQQLRASCLRNASNFSVVLHQEGYENTSILDSTVACVVSMIDSNINWTTEELNQSLANLRTLLSLKLSTQDSKLSVADRHSVWNRLVILYKPIEDKTKLISFLREVAFGKSQPIGDVFYLQTCAHVFTINHLAALFGILDTYYAFAWKSQDTSGIFNVASHILDGISAEINSDKELQGIGAKKNKTQLEMGCISVYKHLHEITHHITKSWSESVMSGYFTRFTNQLNILLTLVQSVTSQKDSNQNSSLCQKTLTSILMHLSLFQLKHLNVFVQTETIHCILNMYKTIFHMAQFLWTEEQYLCQKHDNLLFYHSWYACLTIIIESLTVTTLHKKLTEVLKLINNFIGNMFVLLYSKNAVDTDDRCDLSSFLSNLGKLSQLVLKLDAGHVNKNMNMILGQWLLEVFPNIPDKYSTTVVDTVVNIAYNCVKTCLPASDTMSLLTILEPIVTLCIMNESCVPSAVRLWVRVQYQHKQKHPDYQIIHLCDHLDNILTQVRAKYPTVSFVNTSGLGFVSRVLKSELDEVVTYRQMEKDSTSTSYESSIMRRVLHLTQTLSSQDLIVSDICLSTLLLTFKHEPAFTETNTKLKAYVSELKRKLMNDGDTRSTSSTHGHTRSSKALDPNNSELVTSEQALVTEHTCVCLLLANYYVIEHFEKVAKKRATVKRSKPVPDGKDQKQKGAINDLDKGIEMATNETNVFPTSMDVRETEDLVRILDKVALMLSKVVQSDVALDLTKVSSITKVDQMVSHILYVGYSYRIYLERDKEIEFWKLSLQLSVLLEQDALFVECVSNLLWLDEGLRPNHILRTDELVSAPLKPPLPSYVKTLYQFARIKQALSLNQTSEASTDLSQVKLDYSPIPSINEILVQYYYWYLKCQILMKKPDPTTMDHAYIVACCKEGFKCLFKNYDTVSLMSPVVIHVISCYLNITLLVTRFHTVHLNPTEGRQVLSAVLTFTQDLCLPLWTAQLLSLSAGLDVITCNKDDLLFKTSCLEQVLLHKSNSEHDQTAPLTPRIDASSNRTKHHFTPSQKVGQDVTRDAVVTMTTVTGSSLASPRFASTVSNKLPSFIAHRSCQCFECRNFVYQELLVSLGLLQGLYYQLDQDYDMTRFCFQNAEHLLNKLKILKGLPEDITTEWQSRLLFYRANLEGILCHPTKLLELNQELQAMDNGEDYFEKHFEFLWEQEQYLMFVSASLESQTKASKVHTPTTNRRLLPSVKPASMLPAHLLKTPKVQNINVKTVSGVNTVYPAVKFKENSTPKAKVRLTLAFDEDEEEEKEWFI</sequence>
<evidence type="ECO:0000313" key="2">
    <source>
        <dbReference type="EMBL" id="CAG6791577.1"/>
    </source>
</evidence>
<feature type="region of interest" description="Disordered" evidence="1">
    <location>
        <begin position="679"/>
        <end position="703"/>
    </location>
</feature>